<dbReference type="Pfam" id="PF01527">
    <property type="entry name" value="HTH_Tnp_1"/>
    <property type="match status" value="1"/>
</dbReference>
<keyword evidence="3" id="KW-1185">Reference proteome</keyword>
<dbReference type="SUPFAM" id="SSF46689">
    <property type="entry name" value="Homeodomain-like"/>
    <property type="match status" value="1"/>
</dbReference>
<dbReference type="Gene3D" id="1.10.10.60">
    <property type="entry name" value="Homeodomain-like"/>
    <property type="match status" value="1"/>
</dbReference>
<feature type="compositionally biased region" description="Basic and acidic residues" evidence="1">
    <location>
        <begin position="317"/>
        <end position="344"/>
    </location>
</feature>
<dbReference type="GO" id="GO:0004803">
    <property type="term" value="F:transposase activity"/>
    <property type="evidence" value="ECO:0007669"/>
    <property type="project" value="InterPro"/>
</dbReference>
<organism evidence="2 3">
    <name type="scientific">Fragilariopsis cylindrus CCMP1102</name>
    <dbReference type="NCBI Taxonomy" id="635003"/>
    <lineage>
        <taxon>Eukaryota</taxon>
        <taxon>Sar</taxon>
        <taxon>Stramenopiles</taxon>
        <taxon>Ochrophyta</taxon>
        <taxon>Bacillariophyta</taxon>
        <taxon>Bacillariophyceae</taxon>
        <taxon>Bacillariophycidae</taxon>
        <taxon>Bacillariales</taxon>
        <taxon>Bacillariaceae</taxon>
        <taxon>Fragilariopsis</taxon>
    </lineage>
</organism>
<accession>A0A1E7F4D4</accession>
<evidence type="ECO:0000256" key="1">
    <source>
        <dbReference type="SAM" id="MobiDB-lite"/>
    </source>
</evidence>
<gene>
    <name evidence="2" type="ORF">FRACYDRAFT_243515</name>
</gene>
<reference evidence="2 3" key="1">
    <citation type="submission" date="2016-09" db="EMBL/GenBank/DDBJ databases">
        <title>Extensive genetic diversity and differential bi-allelic expression allows diatom success in the polar Southern Ocean.</title>
        <authorList>
            <consortium name="DOE Joint Genome Institute"/>
            <person name="Mock T."/>
            <person name="Otillar R.P."/>
            <person name="Strauss J."/>
            <person name="Dupont C."/>
            <person name="Frickenhaus S."/>
            <person name="Maumus F."/>
            <person name="Mcmullan M."/>
            <person name="Sanges R."/>
            <person name="Schmutz J."/>
            <person name="Toseland A."/>
            <person name="Valas R."/>
            <person name="Veluchamy A."/>
            <person name="Ward B.J."/>
            <person name="Allen A."/>
            <person name="Barry K."/>
            <person name="Falciatore A."/>
            <person name="Ferrante M."/>
            <person name="Fortunato A.E."/>
            <person name="Gloeckner G."/>
            <person name="Gruber A."/>
            <person name="Hipkin R."/>
            <person name="Janech M."/>
            <person name="Kroth P."/>
            <person name="Leese F."/>
            <person name="Lindquist E."/>
            <person name="Lyon B.R."/>
            <person name="Martin J."/>
            <person name="Mayer C."/>
            <person name="Parker M."/>
            <person name="Quesneville H."/>
            <person name="Raymond J."/>
            <person name="Uhlig C."/>
            <person name="Valentin K.U."/>
            <person name="Worden A.Z."/>
            <person name="Armbrust E.V."/>
            <person name="Bowler C."/>
            <person name="Green B."/>
            <person name="Moulton V."/>
            <person name="Van Oosterhout C."/>
            <person name="Grigoriev I."/>
        </authorList>
    </citation>
    <scope>NUCLEOTIDE SEQUENCE [LARGE SCALE GENOMIC DNA]</scope>
    <source>
        <strain evidence="2 3">CCMP1102</strain>
    </source>
</reference>
<dbReference type="EMBL" id="KV784363">
    <property type="protein sequence ID" value="OEU13010.1"/>
    <property type="molecule type" value="Genomic_DNA"/>
</dbReference>
<feature type="region of interest" description="Disordered" evidence="1">
    <location>
        <begin position="121"/>
        <end position="140"/>
    </location>
</feature>
<feature type="region of interest" description="Disordered" evidence="1">
    <location>
        <begin position="364"/>
        <end position="401"/>
    </location>
</feature>
<dbReference type="AlphaFoldDB" id="A0A1E7F4D4"/>
<dbReference type="InterPro" id="IPR002514">
    <property type="entry name" value="Transposase_8"/>
</dbReference>
<dbReference type="KEGG" id="fcy:FRACYDRAFT_243515"/>
<protein>
    <submittedName>
        <fullName evidence="2">Uncharacterized protein</fullName>
    </submittedName>
</protein>
<feature type="compositionally biased region" description="Basic and acidic residues" evidence="1">
    <location>
        <begin position="285"/>
        <end position="309"/>
    </location>
</feature>
<sequence length="665" mass="75866">MTPQSQDCDKVARQGGRCNAHRLTEEQKRKTLRSRSPLARLDGNQQQQQHDLDQLDTRKIRRDDNDILSSSIRSLTPATGSNDADIITTTTKKKKATTVKPMVRQTKDAFIESMERKAPFNSNNKKRLSDDIPKASNETTTTTTTNANIIATGQATASTPKKKRKQRYSDETKIQVLLALETRPGTQLCDIAREFEIPHTTIFSWRQDADKIRKKVVERKDKKTAEEKVVERKDKKTADENFAAALAAGFLRGEKNIKILFKEAEEKKRKIEEEKTLRDDKKTLREEEKTLRDDKKEAKKRKILDNEKKVWKKTKKAKETADRKALQEEEKTLRDDKKEAKKRKIDNEKKVWVDKIAESNRKIRAGEKERQLQEQKKTKKAKETADRKALQEGNKKEQGKVRADKNMLTVLNPDGKTFKICDDHEVNEINKFRTDMLVSEEETGGLTRVIDEDGTDLSSHGIYKLKKIYPEATSDILTGELKSIEISEFSTPGSPTSTVQIVGKKGHIIKPEKLGPRLAHRIKVSKSGKFGETPAYTDNLKVQKYKGPGGKHRDGKFKNLINKPGIPKSSFLAARVLEKTDGGFFNWFRESDGKEFLIEIKKGELLILMAHAGLCNHNSQEGLFTIVTDFVLPYDVIRRERDDNGGVDGKCEQMIRKFAKEISQH</sequence>
<evidence type="ECO:0000313" key="3">
    <source>
        <dbReference type="Proteomes" id="UP000095751"/>
    </source>
</evidence>
<dbReference type="InParanoid" id="A0A1E7F4D4"/>
<name>A0A1E7F4D4_9STRA</name>
<feature type="region of interest" description="Disordered" evidence="1">
    <location>
        <begin position="285"/>
        <end position="344"/>
    </location>
</feature>
<dbReference type="Proteomes" id="UP000095751">
    <property type="component" value="Unassembled WGS sequence"/>
</dbReference>
<feature type="region of interest" description="Disordered" evidence="1">
    <location>
        <begin position="1"/>
        <end position="58"/>
    </location>
</feature>
<dbReference type="GO" id="GO:0006313">
    <property type="term" value="P:DNA transposition"/>
    <property type="evidence" value="ECO:0007669"/>
    <property type="project" value="InterPro"/>
</dbReference>
<proteinExistence type="predicted"/>
<dbReference type="InterPro" id="IPR009057">
    <property type="entry name" value="Homeodomain-like_sf"/>
</dbReference>
<evidence type="ECO:0000313" key="2">
    <source>
        <dbReference type="EMBL" id="OEU13010.1"/>
    </source>
</evidence>
<dbReference type="GO" id="GO:0003677">
    <property type="term" value="F:DNA binding"/>
    <property type="evidence" value="ECO:0007669"/>
    <property type="project" value="InterPro"/>
</dbReference>